<name>A0A1J4KHY9_9EUKA</name>
<dbReference type="InterPro" id="IPR011009">
    <property type="entry name" value="Kinase-like_dom_sf"/>
</dbReference>
<dbReference type="RefSeq" id="XP_068362085.1">
    <property type="nucleotide sequence ID" value="XM_068502467.1"/>
</dbReference>
<dbReference type="CDD" id="cd14016">
    <property type="entry name" value="STKc_CK1"/>
    <property type="match status" value="1"/>
</dbReference>
<evidence type="ECO:0000256" key="6">
    <source>
        <dbReference type="SAM" id="MobiDB-lite"/>
    </source>
</evidence>
<dbReference type="OrthoDB" id="5800476at2759"/>
<evidence type="ECO:0000259" key="7">
    <source>
        <dbReference type="PROSITE" id="PS50011"/>
    </source>
</evidence>
<keyword evidence="5" id="KW-0723">Serine/threonine-protein kinase</keyword>
<evidence type="ECO:0000313" key="8">
    <source>
        <dbReference type="EMBL" id="OHT08949.1"/>
    </source>
</evidence>
<evidence type="ECO:0000256" key="1">
    <source>
        <dbReference type="ARBA" id="ARBA00012513"/>
    </source>
</evidence>
<keyword evidence="3 4" id="KW-0067">ATP-binding</keyword>
<feature type="compositionally biased region" description="Basic residues" evidence="6">
    <location>
        <begin position="368"/>
        <end position="383"/>
    </location>
</feature>
<dbReference type="GeneID" id="94837171"/>
<dbReference type="AlphaFoldDB" id="A0A1J4KHY9"/>
<gene>
    <name evidence="8" type="ORF">TRFO_22273</name>
</gene>
<comment type="caution">
    <text evidence="8">The sequence shown here is derived from an EMBL/GenBank/DDBJ whole genome shotgun (WGS) entry which is preliminary data.</text>
</comment>
<keyword evidence="8" id="KW-0808">Transferase</keyword>
<dbReference type="PANTHER" id="PTHR11909">
    <property type="entry name" value="CASEIN KINASE-RELATED"/>
    <property type="match status" value="1"/>
</dbReference>
<keyword evidence="8" id="KW-0418">Kinase</keyword>
<dbReference type="InterPro" id="IPR017441">
    <property type="entry name" value="Protein_kinase_ATP_BS"/>
</dbReference>
<dbReference type="Pfam" id="PF00069">
    <property type="entry name" value="Pkinase"/>
    <property type="match status" value="1"/>
</dbReference>
<keyword evidence="2 4" id="KW-0547">Nucleotide-binding</keyword>
<protein>
    <recommendedName>
        <fullName evidence="1">non-specific serine/threonine protein kinase</fullName>
        <ecNumber evidence="1">2.7.11.1</ecNumber>
    </recommendedName>
</protein>
<dbReference type="EMBL" id="MLAK01000652">
    <property type="protein sequence ID" value="OHT08949.1"/>
    <property type="molecule type" value="Genomic_DNA"/>
</dbReference>
<dbReference type="VEuPathDB" id="TrichDB:TRFO_22273"/>
<dbReference type="PROSITE" id="PS50011">
    <property type="entry name" value="PROTEIN_KINASE_DOM"/>
    <property type="match status" value="1"/>
</dbReference>
<feature type="domain" description="Protein kinase" evidence="7">
    <location>
        <begin position="12"/>
        <end position="283"/>
    </location>
</feature>
<dbReference type="PROSITE" id="PS00108">
    <property type="entry name" value="PROTEIN_KINASE_ST"/>
    <property type="match status" value="1"/>
</dbReference>
<dbReference type="GO" id="GO:0004674">
    <property type="term" value="F:protein serine/threonine kinase activity"/>
    <property type="evidence" value="ECO:0007669"/>
    <property type="project" value="UniProtKB-KW"/>
</dbReference>
<dbReference type="EC" id="2.7.11.1" evidence="1"/>
<dbReference type="SMART" id="SM00220">
    <property type="entry name" value="S_TKc"/>
    <property type="match status" value="1"/>
</dbReference>
<dbReference type="InterPro" id="IPR050235">
    <property type="entry name" value="CK1_Ser-Thr_kinase"/>
</dbReference>
<dbReference type="Proteomes" id="UP000179807">
    <property type="component" value="Unassembled WGS sequence"/>
</dbReference>
<organism evidence="8 9">
    <name type="scientific">Tritrichomonas foetus</name>
    <dbReference type="NCBI Taxonomy" id="1144522"/>
    <lineage>
        <taxon>Eukaryota</taxon>
        <taxon>Metamonada</taxon>
        <taxon>Parabasalia</taxon>
        <taxon>Tritrichomonadida</taxon>
        <taxon>Tritrichomonadidae</taxon>
        <taxon>Tritrichomonas</taxon>
    </lineage>
</organism>
<proteinExistence type="inferred from homology"/>
<accession>A0A1J4KHY9</accession>
<evidence type="ECO:0000256" key="2">
    <source>
        <dbReference type="ARBA" id="ARBA00022741"/>
    </source>
</evidence>
<comment type="similarity">
    <text evidence="5">Belongs to the protein kinase superfamily.</text>
</comment>
<feature type="region of interest" description="Disordered" evidence="6">
    <location>
        <begin position="324"/>
        <end position="383"/>
    </location>
</feature>
<evidence type="ECO:0000256" key="3">
    <source>
        <dbReference type="ARBA" id="ARBA00022840"/>
    </source>
</evidence>
<evidence type="ECO:0000256" key="5">
    <source>
        <dbReference type="RuleBase" id="RU000304"/>
    </source>
</evidence>
<evidence type="ECO:0000256" key="4">
    <source>
        <dbReference type="PROSITE-ProRule" id="PRU10141"/>
    </source>
</evidence>
<dbReference type="InterPro" id="IPR008271">
    <property type="entry name" value="Ser/Thr_kinase_AS"/>
</dbReference>
<evidence type="ECO:0000313" key="9">
    <source>
        <dbReference type="Proteomes" id="UP000179807"/>
    </source>
</evidence>
<dbReference type="SUPFAM" id="SSF56112">
    <property type="entry name" value="Protein kinase-like (PK-like)"/>
    <property type="match status" value="1"/>
</dbReference>
<feature type="binding site" evidence="4">
    <location>
        <position position="41"/>
    </location>
    <ligand>
        <name>ATP</name>
        <dbReference type="ChEBI" id="CHEBI:30616"/>
    </ligand>
</feature>
<keyword evidence="9" id="KW-1185">Reference proteome</keyword>
<reference evidence="8" key="1">
    <citation type="submission" date="2016-10" db="EMBL/GenBank/DDBJ databases">
        <authorList>
            <person name="Benchimol M."/>
            <person name="Almeida L.G."/>
            <person name="Vasconcelos A.T."/>
            <person name="Perreira-Neves A."/>
            <person name="Rosa I.A."/>
            <person name="Tasca T."/>
            <person name="Bogo M.R."/>
            <person name="de Souza W."/>
        </authorList>
    </citation>
    <scope>NUCLEOTIDE SEQUENCE [LARGE SCALE GENOMIC DNA]</scope>
    <source>
        <strain evidence="8">K</strain>
    </source>
</reference>
<sequence length="383" mass="44211">MSLLGATIGHKYRISELIGQGSFGETYRGINVDTLDEIAIKAEPTKSKSPQLSNEYELYKSLAGCFGVANVEYFGSNRTHRFLVMDLLGKSLEDLFGWCNHKFSLKTVLMLADQMILCIESVHQKNLIHRDIKPDNFMVGVNNKSNLLYLIDFGLMTHYYDPKSGKHIPYTNTTTMVGTARYASIGSLSGIEQARRDDLESLAYVWAYFLRSGLPWMSLEDIHMDMRTKHRKILEMKMHLKDEELFEGFPHEFVEYLNIVRNLKFDETPNYSQLRDLLRKAFIREGFVYDYNYDWSDTLPTFSVFKSTIEEDLIFTSPLSKKIPAHKNNNDDNDTISGNSSSIKHGKKLVKSVSCVTRTPRYPEPKKLRGRRPVPVRRRNVFE</sequence>
<dbReference type="GO" id="GO:0005524">
    <property type="term" value="F:ATP binding"/>
    <property type="evidence" value="ECO:0007669"/>
    <property type="project" value="UniProtKB-UniRule"/>
</dbReference>
<dbReference type="PROSITE" id="PS00107">
    <property type="entry name" value="PROTEIN_KINASE_ATP"/>
    <property type="match status" value="1"/>
</dbReference>
<dbReference type="InterPro" id="IPR000719">
    <property type="entry name" value="Prot_kinase_dom"/>
</dbReference>
<dbReference type="FunFam" id="1.10.510.10:FF:000596">
    <property type="entry name" value="CK1 family protein kinase"/>
    <property type="match status" value="1"/>
</dbReference>
<dbReference type="Gene3D" id="1.10.510.10">
    <property type="entry name" value="Transferase(Phosphotransferase) domain 1"/>
    <property type="match status" value="1"/>
</dbReference>